<dbReference type="SUPFAM" id="SSF51905">
    <property type="entry name" value="FAD/NAD(P)-binding domain"/>
    <property type="match status" value="1"/>
</dbReference>
<dbReference type="PANTHER" id="PTHR43004:SF19">
    <property type="entry name" value="BINDING MONOOXYGENASE, PUTATIVE (JCVI)-RELATED"/>
    <property type="match status" value="1"/>
</dbReference>
<name>A0ABP3LM51_9BURK</name>
<dbReference type="Proteomes" id="UP001501706">
    <property type="component" value="Unassembled WGS sequence"/>
</dbReference>
<dbReference type="Pfam" id="PF21274">
    <property type="entry name" value="Rng_hyd_C"/>
    <property type="match status" value="1"/>
</dbReference>
<dbReference type="InterPro" id="IPR036188">
    <property type="entry name" value="FAD/NAD-bd_sf"/>
</dbReference>
<dbReference type="Pfam" id="PF01494">
    <property type="entry name" value="FAD_binding_3"/>
    <property type="match status" value="1"/>
</dbReference>
<keyword evidence="2" id="KW-0285">Flavoprotein</keyword>
<comment type="caution">
    <text evidence="5">The sequence shown here is derived from an EMBL/GenBank/DDBJ whole genome shotgun (WGS) entry which is preliminary data.</text>
</comment>
<dbReference type="Gene3D" id="3.40.30.120">
    <property type="match status" value="1"/>
</dbReference>
<dbReference type="InterPro" id="IPR002938">
    <property type="entry name" value="FAD-bd"/>
</dbReference>
<evidence type="ECO:0000313" key="5">
    <source>
        <dbReference type="EMBL" id="GAA0503166.1"/>
    </source>
</evidence>
<reference evidence="6" key="1">
    <citation type="journal article" date="2019" name="Int. J. Syst. Evol. Microbiol.">
        <title>The Global Catalogue of Microorganisms (GCM) 10K type strain sequencing project: providing services to taxonomists for standard genome sequencing and annotation.</title>
        <authorList>
            <consortium name="The Broad Institute Genomics Platform"/>
            <consortium name="The Broad Institute Genome Sequencing Center for Infectious Disease"/>
            <person name="Wu L."/>
            <person name="Ma J."/>
        </authorList>
    </citation>
    <scope>NUCLEOTIDE SEQUENCE [LARGE SCALE GENOMIC DNA]</scope>
    <source>
        <strain evidence="6">JCM 14330</strain>
    </source>
</reference>
<dbReference type="Gene3D" id="3.50.50.60">
    <property type="entry name" value="FAD/NAD(P)-binding domain"/>
    <property type="match status" value="1"/>
</dbReference>
<dbReference type="NCBIfam" id="NF004780">
    <property type="entry name" value="PRK06126.1"/>
    <property type="match status" value="1"/>
</dbReference>
<keyword evidence="6" id="KW-1185">Reference proteome</keyword>
<evidence type="ECO:0000259" key="4">
    <source>
        <dbReference type="Pfam" id="PF01494"/>
    </source>
</evidence>
<keyword evidence="3" id="KW-0274">FAD</keyword>
<dbReference type="RefSeq" id="WP_087838005.1">
    <property type="nucleotide sequence ID" value="NZ_BAAAEN010000006.1"/>
</dbReference>
<comment type="cofactor">
    <cofactor evidence="1">
        <name>FAD</name>
        <dbReference type="ChEBI" id="CHEBI:57692"/>
    </cofactor>
</comment>
<feature type="domain" description="FAD-binding" evidence="4">
    <location>
        <begin position="16"/>
        <end position="383"/>
    </location>
</feature>
<evidence type="ECO:0000256" key="2">
    <source>
        <dbReference type="ARBA" id="ARBA00022630"/>
    </source>
</evidence>
<dbReference type="PRINTS" id="PR00420">
    <property type="entry name" value="RNGMNOXGNASE"/>
</dbReference>
<proteinExistence type="predicted"/>
<dbReference type="PANTHER" id="PTHR43004">
    <property type="entry name" value="TRK SYSTEM POTASSIUM UPTAKE PROTEIN"/>
    <property type="match status" value="1"/>
</dbReference>
<dbReference type="InterPro" id="IPR050641">
    <property type="entry name" value="RIFMO-like"/>
</dbReference>
<dbReference type="EMBL" id="BAAAEN010000006">
    <property type="protein sequence ID" value="GAA0503166.1"/>
    <property type="molecule type" value="Genomic_DNA"/>
</dbReference>
<evidence type="ECO:0000256" key="1">
    <source>
        <dbReference type="ARBA" id="ARBA00001974"/>
    </source>
</evidence>
<evidence type="ECO:0000313" key="6">
    <source>
        <dbReference type="Proteomes" id="UP001501706"/>
    </source>
</evidence>
<accession>A0ABP3LM51</accession>
<evidence type="ECO:0000256" key="3">
    <source>
        <dbReference type="ARBA" id="ARBA00022827"/>
    </source>
</evidence>
<dbReference type="Gene3D" id="3.30.9.10">
    <property type="entry name" value="D-Amino Acid Oxidase, subunit A, domain 2"/>
    <property type="match status" value="1"/>
</dbReference>
<gene>
    <name evidence="5" type="ORF">GCM10009097_19990</name>
</gene>
<sequence length="563" mass="61264">MLDDAQSTVGGLDRLDVDVLVAGGGPCGLMLANELGPRGVRCLVVDAKPGTAFNPQANATQARTMEHFRRLGFAHEIRALGLPADHPTDIAYFTRYAGHELARIKLPTAAQAAVRIKTMTGSWSAAELPHRVSQKFVEAALRRHAQAWPSIDLRYGWALKEFREEDDGIVARVQPVKGGDPVEVKARFLVGADGARSFVRGQLGIEWGGVTGIQREFMGGKMFAIYLRSPELLSRLPHAKAWMYVAVNHQRRAFMASVDGVAEFAFHAAVHPGETPESWTEADARRIFAEAVGADVPMEILSMGTWLAGHALVARRFRRGRAFIAGDAAHLFTPTGGLGYNTAVEDAVNLAWKLASVLKGQAPPALLDSYEAERRPLAERNTGFARRFADSVGLFQARAVLEADTPQGEAERMAAARHLDEHARLEFNIPGVTFGGRYDGSPIIVGDGVPPPPDEPNQYVPTASPGGRPPHMWLEDGRSLFDLFHREWTLLVLGEDEAPHTGFEIAARELAIDLKPLRLASPALRALYEAPLALIRPDQIVAWRGANAGEARAVLARVTGRQA</sequence>
<protein>
    <submittedName>
        <fullName evidence="5">FAD-dependent oxidoreductase</fullName>
    </submittedName>
</protein>
<organism evidence="5 6">
    <name type="scientific">Pigmentiphaga daeguensis</name>
    <dbReference type="NCBI Taxonomy" id="414049"/>
    <lineage>
        <taxon>Bacteria</taxon>
        <taxon>Pseudomonadati</taxon>
        <taxon>Pseudomonadota</taxon>
        <taxon>Betaproteobacteria</taxon>
        <taxon>Burkholderiales</taxon>
        <taxon>Alcaligenaceae</taxon>
        <taxon>Pigmentiphaga</taxon>
    </lineage>
</organism>